<dbReference type="Proteomes" id="UP000811282">
    <property type="component" value="Unassembled WGS sequence"/>
</dbReference>
<evidence type="ECO:0008006" key="3">
    <source>
        <dbReference type="Google" id="ProtNLM"/>
    </source>
</evidence>
<protein>
    <recommendedName>
        <fullName evidence="3">DUF697 domain-containing protein</fullName>
    </recommendedName>
</protein>
<organism evidence="1 2">
    <name type="scientific">Candidatus Sodalis endolongispinus</name>
    <dbReference type="NCBI Taxonomy" id="2812662"/>
    <lineage>
        <taxon>Bacteria</taxon>
        <taxon>Pseudomonadati</taxon>
        <taxon>Pseudomonadota</taxon>
        <taxon>Gammaproteobacteria</taxon>
        <taxon>Enterobacterales</taxon>
        <taxon>Bruguierivoracaceae</taxon>
        <taxon>Sodalis</taxon>
    </lineage>
</organism>
<dbReference type="EMBL" id="JAFJYC010000002">
    <property type="protein sequence ID" value="MBT9433026.1"/>
    <property type="molecule type" value="Genomic_DNA"/>
</dbReference>
<gene>
    <name evidence="1" type="ORF">JZM24_14450</name>
</gene>
<dbReference type="PANTHER" id="PTHR32341">
    <property type="entry name" value="INTERFERON-INDUCIBLE GTPASE"/>
    <property type="match status" value="1"/>
</dbReference>
<keyword evidence="2" id="KW-1185">Reference proteome</keyword>
<dbReference type="PANTHER" id="PTHR32341:SF10">
    <property type="entry name" value="INTERFERON-INDUCIBLE GTPASE 5"/>
    <property type="match status" value="1"/>
</dbReference>
<dbReference type="InterPro" id="IPR051515">
    <property type="entry name" value="IRG"/>
</dbReference>
<name>A0ABS5YDK8_9GAMM</name>
<evidence type="ECO:0000313" key="1">
    <source>
        <dbReference type="EMBL" id="MBT9433026.1"/>
    </source>
</evidence>
<reference evidence="1 2" key="1">
    <citation type="journal article" date="2021" name="Genome Biol. Evol.">
        <title>The evolution of interdependence in a four-way mealybug symbiosis.</title>
        <authorList>
            <person name="Garber A.I."/>
            <person name="Kupper M."/>
            <person name="Laetsch D.R."/>
            <person name="Weldon S.R."/>
            <person name="Ladinsky M.S."/>
            <person name="Bjorkman P.J."/>
            <person name="McCutcheon J.P."/>
        </authorList>
    </citation>
    <scope>NUCLEOTIDE SEQUENCE [LARGE SCALE GENOMIC DNA]</scope>
    <source>
        <strain evidence="1">SOD</strain>
    </source>
</reference>
<dbReference type="RefSeq" id="WP_215670522.1">
    <property type="nucleotide sequence ID" value="NZ_JAFJYC010000002.1"/>
</dbReference>
<sequence length="169" mass="18434">MIETRQQLDEAREACRKMVTKRAALSAGSSVIPLPGLDIGTDVSILLALLPAINERFGLSEQQLAQLHPNRKKYNFIAITGVGSRLIGKTLTREAVTHALKRVGVRVATKSVARYIPFLGQALAAGLSFSAMKMLWNSHIDNCYRVVSEVLSQTTTADTTAPRQPPMMS</sequence>
<comment type="caution">
    <text evidence="1">The sequence shown here is derived from an EMBL/GenBank/DDBJ whole genome shotgun (WGS) entry which is preliminary data.</text>
</comment>
<accession>A0ABS5YDK8</accession>
<evidence type="ECO:0000313" key="2">
    <source>
        <dbReference type="Proteomes" id="UP000811282"/>
    </source>
</evidence>
<proteinExistence type="predicted"/>